<dbReference type="Gene3D" id="1.10.3720.10">
    <property type="entry name" value="MetI-like"/>
    <property type="match status" value="1"/>
</dbReference>
<feature type="transmembrane region" description="Helical" evidence="7">
    <location>
        <begin position="228"/>
        <end position="247"/>
    </location>
</feature>
<sequence length="260" mass="28165">MPITLTRPGRRVVRRQATIWALRLALLLAVLGAWRYANTAGEVSPLILPQLSAVTDSFTQLVGSSHTWQQAGITVLEMLAAFTIAAVGGLLCGFLLSRGPVIARTAEPLLAWGYMFPLALLYPLFLLWVGVGMGSKIAYAAVGAFFPITYNTIRGLRSVDAKYLQVGRAFGASSLQVDFNIKFGAARPMILAGLRIGSSIVTIFVVLAELLGSQKGLGHEIEQASSRLMIADSYATVLLLILITIVLQRVMERLLRAKHE</sequence>
<comment type="similarity">
    <text evidence="7">Belongs to the binding-protein-dependent transport system permease family.</text>
</comment>
<feature type="transmembrane region" description="Helical" evidence="7">
    <location>
        <begin position="137"/>
        <end position="153"/>
    </location>
</feature>
<evidence type="ECO:0000256" key="2">
    <source>
        <dbReference type="ARBA" id="ARBA00022448"/>
    </source>
</evidence>
<evidence type="ECO:0000259" key="8">
    <source>
        <dbReference type="PROSITE" id="PS50928"/>
    </source>
</evidence>
<evidence type="ECO:0000313" key="10">
    <source>
        <dbReference type="Proteomes" id="UP000294739"/>
    </source>
</evidence>
<evidence type="ECO:0000256" key="4">
    <source>
        <dbReference type="ARBA" id="ARBA00022692"/>
    </source>
</evidence>
<protein>
    <submittedName>
        <fullName evidence="9">ABC transporter permease subunit</fullName>
    </submittedName>
</protein>
<dbReference type="PANTHER" id="PTHR30151:SF20">
    <property type="entry name" value="ABC TRANSPORTER PERMEASE PROTEIN HI_0355-RELATED"/>
    <property type="match status" value="1"/>
</dbReference>
<feature type="transmembrane region" description="Helical" evidence="7">
    <location>
        <begin position="189"/>
        <end position="208"/>
    </location>
</feature>
<feature type="transmembrane region" description="Helical" evidence="7">
    <location>
        <begin position="78"/>
        <end position="97"/>
    </location>
</feature>
<feature type="transmembrane region" description="Helical" evidence="7">
    <location>
        <begin position="109"/>
        <end position="131"/>
    </location>
</feature>
<dbReference type="GO" id="GO:0055085">
    <property type="term" value="P:transmembrane transport"/>
    <property type="evidence" value="ECO:0007669"/>
    <property type="project" value="InterPro"/>
</dbReference>
<proteinExistence type="inferred from homology"/>
<dbReference type="EMBL" id="SMKZ01000003">
    <property type="protein sequence ID" value="TDE14363.1"/>
    <property type="molecule type" value="Genomic_DNA"/>
</dbReference>
<comment type="subcellular location">
    <subcellularLocation>
        <location evidence="1 7">Cell membrane</location>
        <topology evidence="1 7">Multi-pass membrane protein</topology>
    </subcellularLocation>
</comment>
<dbReference type="OrthoDB" id="7274389at2"/>
<evidence type="ECO:0000256" key="7">
    <source>
        <dbReference type="RuleBase" id="RU363032"/>
    </source>
</evidence>
<keyword evidence="5 7" id="KW-1133">Transmembrane helix</keyword>
<evidence type="ECO:0000256" key="6">
    <source>
        <dbReference type="ARBA" id="ARBA00023136"/>
    </source>
</evidence>
<keyword evidence="2 7" id="KW-0813">Transport</keyword>
<dbReference type="AlphaFoldDB" id="A0A4R5DTX9"/>
<organism evidence="9 10">
    <name type="scientific">Jiangella asiatica</name>
    <dbReference type="NCBI Taxonomy" id="2530372"/>
    <lineage>
        <taxon>Bacteria</taxon>
        <taxon>Bacillati</taxon>
        <taxon>Actinomycetota</taxon>
        <taxon>Actinomycetes</taxon>
        <taxon>Jiangellales</taxon>
        <taxon>Jiangellaceae</taxon>
        <taxon>Jiangella</taxon>
    </lineage>
</organism>
<dbReference type="PANTHER" id="PTHR30151">
    <property type="entry name" value="ALKANE SULFONATE ABC TRANSPORTER-RELATED, MEMBRANE SUBUNIT"/>
    <property type="match status" value="1"/>
</dbReference>
<dbReference type="InParanoid" id="A0A4R5DTX9"/>
<keyword evidence="4 7" id="KW-0812">Transmembrane</keyword>
<dbReference type="CDD" id="cd06261">
    <property type="entry name" value="TM_PBP2"/>
    <property type="match status" value="1"/>
</dbReference>
<feature type="domain" description="ABC transmembrane type-1" evidence="8">
    <location>
        <begin position="71"/>
        <end position="251"/>
    </location>
</feature>
<keyword evidence="10" id="KW-1185">Reference proteome</keyword>
<dbReference type="Proteomes" id="UP000294739">
    <property type="component" value="Unassembled WGS sequence"/>
</dbReference>
<evidence type="ECO:0000313" key="9">
    <source>
        <dbReference type="EMBL" id="TDE14363.1"/>
    </source>
</evidence>
<dbReference type="SUPFAM" id="SSF161098">
    <property type="entry name" value="MetI-like"/>
    <property type="match status" value="1"/>
</dbReference>
<dbReference type="InterPro" id="IPR035906">
    <property type="entry name" value="MetI-like_sf"/>
</dbReference>
<evidence type="ECO:0000256" key="5">
    <source>
        <dbReference type="ARBA" id="ARBA00022989"/>
    </source>
</evidence>
<gene>
    <name evidence="9" type="ORF">E1269_04195</name>
</gene>
<dbReference type="GO" id="GO:0005886">
    <property type="term" value="C:plasma membrane"/>
    <property type="evidence" value="ECO:0007669"/>
    <property type="project" value="UniProtKB-SubCell"/>
</dbReference>
<comment type="caution">
    <text evidence="9">The sequence shown here is derived from an EMBL/GenBank/DDBJ whole genome shotgun (WGS) entry which is preliminary data.</text>
</comment>
<evidence type="ECO:0000256" key="3">
    <source>
        <dbReference type="ARBA" id="ARBA00022475"/>
    </source>
</evidence>
<dbReference type="InterPro" id="IPR000515">
    <property type="entry name" value="MetI-like"/>
</dbReference>
<keyword evidence="3" id="KW-1003">Cell membrane</keyword>
<dbReference type="RefSeq" id="WP_131891636.1">
    <property type="nucleotide sequence ID" value="NZ_SMKZ01000003.1"/>
</dbReference>
<evidence type="ECO:0000256" key="1">
    <source>
        <dbReference type="ARBA" id="ARBA00004651"/>
    </source>
</evidence>
<keyword evidence="6 7" id="KW-0472">Membrane</keyword>
<dbReference type="Pfam" id="PF00528">
    <property type="entry name" value="BPD_transp_1"/>
    <property type="match status" value="1"/>
</dbReference>
<dbReference type="PROSITE" id="PS50928">
    <property type="entry name" value="ABC_TM1"/>
    <property type="match status" value="1"/>
</dbReference>
<accession>A0A4R5DTX9</accession>
<name>A0A4R5DTX9_9ACTN</name>
<feature type="transmembrane region" description="Helical" evidence="7">
    <location>
        <begin position="20"/>
        <end position="37"/>
    </location>
</feature>
<reference evidence="9 10" key="1">
    <citation type="submission" date="2019-03" db="EMBL/GenBank/DDBJ databases">
        <title>Draft genome sequences of novel Actinobacteria.</title>
        <authorList>
            <person name="Sahin N."/>
            <person name="Ay H."/>
            <person name="Saygin H."/>
        </authorList>
    </citation>
    <scope>NUCLEOTIDE SEQUENCE [LARGE SCALE GENOMIC DNA]</scope>
    <source>
        <strain evidence="9 10">5K138</strain>
    </source>
</reference>